<evidence type="ECO:0000256" key="4">
    <source>
        <dbReference type="SAM" id="Phobius"/>
    </source>
</evidence>
<dbReference type="STRING" id="1754190.A0A1Y2CAP2"/>
<dbReference type="Proteomes" id="UP000193920">
    <property type="component" value="Unassembled WGS sequence"/>
</dbReference>
<gene>
    <name evidence="6" type="ORF">LY90DRAFT_703693</name>
</gene>
<feature type="domain" description="SH3" evidence="5">
    <location>
        <begin position="283"/>
        <end position="343"/>
    </location>
</feature>
<keyword evidence="4" id="KW-0472">Membrane</keyword>
<feature type="transmembrane region" description="Helical" evidence="4">
    <location>
        <begin position="92"/>
        <end position="113"/>
    </location>
</feature>
<feature type="region of interest" description="Disordered" evidence="3">
    <location>
        <begin position="155"/>
        <end position="195"/>
    </location>
</feature>
<accession>A0A1Y2CAP2</accession>
<sequence length="343" mass="38675">MTDKDLLCLCNISENNSTLENCQKCAGLDIDEFKQICTEIKQVDETMESSNVINQNVTNVYASDESSSNLSNYNNKSNNDKKPVESIIYKPVFLYSLIGSGFIILLGTGFFIAKKLMRTSDINDSEEVQMNSLEDLENLKDIRINESYYNKPPIMPMDQLSTNNIESNSHNNNQLSYQGYASTSSSEPKLSDKDKYIDDNSNFNYRYPSSEQNIPKGILINKTRRSSLGISSDNSNDSTTSKPAKNLRVTFSKGLTTMHEFMSREWNKAIECEGLGKESIIDLGWRNGTVIHNFNPTKEDEIKLRIGDNVIIRLAFDDGWAYAFNRNTGVVGMIPIICVKFGN</sequence>
<reference evidence="6 7" key="1">
    <citation type="submission" date="2016-08" db="EMBL/GenBank/DDBJ databases">
        <title>A Parts List for Fungal Cellulosomes Revealed by Comparative Genomics.</title>
        <authorList>
            <consortium name="DOE Joint Genome Institute"/>
            <person name="Haitjema C.H."/>
            <person name="Gilmore S.P."/>
            <person name="Henske J.K."/>
            <person name="Solomon K.V."/>
            <person name="De Groot R."/>
            <person name="Kuo A."/>
            <person name="Mondo S.J."/>
            <person name="Salamov A.A."/>
            <person name="Labutti K."/>
            <person name="Zhao Z."/>
            <person name="Chiniquy J."/>
            <person name="Barry K."/>
            <person name="Brewer H.M."/>
            <person name="Purvine S.O."/>
            <person name="Wright A.T."/>
            <person name="Boxma B."/>
            <person name="Van Alen T."/>
            <person name="Hackstein J.H."/>
            <person name="Baker S.E."/>
            <person name="Grigoriev I.V."/>
            <person name="O'Malley M.A."/>
        </authorList>
    </citation>
    <scope>NUCLEOTIDE SEQUENCE [LARGE SCALE GENOMIC DNA]</scope>
    <source>
        <strain evidence="6 7">G1</strain>
    </source>
</reference>
<evidence type="ECO:0000313" key="7">
    <source>
        <dbReference type="Proteomes" id="UP000193920"/>
    </source>
</evidence>
<keyword evidence="7" id="KW-1185">Reference proteome</keyword>
<dbReference type="AlphaFoldDB" id="A0A1Y2CAP2"/>
<dbReference type="EMBL" id="MCOG01000115">
    <property type="protein sequence ID" value="ORY43924.1"/>
    <property type="molecule type" value="Genomic_DNA"/>
</dbReference>
<dbReference type="PROSITE" id="PS50002">
    <property type="entry name" value="SH3"/>
    <property type="match status" value="1"/>
</dbReference>
<keyword evidence="4" id="KW-1133">Transmembrane helix</keyword>
<dbReference type="InterPro" id="IPR001452">
    <property type="entry name" value="SH3_domain"/>
</dbReference>
<dbReference type="Gene3D" id="2.30.30.40">
    <property type="entry name" value="SH3 Domains"/>
    <property type="match status" value="1"/>
</dbReference>
<comment type="caution">
    <text evidence="6">The sequence shown here is derived from an EMBL/GenBank/DDBJ whole genome shotgun (WGS) entry which is preliminary data.</text>
</comment>
<name>A0A1Y2CAP2_9FUNG</name>
<evidence type="ECO:0000256" key="1">
    <source>
        <dbReference type="ARBA" id="ARBA00022443"/>
    </source>
</evidence>
<evidence type="ECO:0000256" key="3">
    <source>
        <dbReference type="SAM" id="MobiDB-lite"/>
    </source>
</evidence>
<protein>
    <recommendedName>
        <fullName evidence="5">SH3 domain-containing protein</fullName>
    </recommendedName>
</protein>
<evidence type="ECO:0000256" key="2">
    <source>
        <dbReference type="PROSITE-ProRule" id="PRU00192"/>
    </source>
</evidence>
<dbReference type="SUPFAM" id="SSF50044">
    <property type="entry name" value="SH3-domain"/>
    <property type="match status" value="1"/>
</dbReference>
<keyword evidence="1 2" id="KW-0728">SH3 domain</keyword>
<keyword evidence="4" id="KW-0812">Transmembrane</keyword>
<evidence type="ECO:0000313" key="6">
    <source>
        <dbReference type="EMBL" id="ORY43924.1"/>
    </source>
</evidence>
<dbReference type="Pfam" id="PF14604">
    <property type="entry name" value="SH3_9"/>
    <property type="match status" value="1"/>
</dbReference>
<dbReference type="SMART" id="SM00326">
    <property type="entry name" value="SH3"/>
    <property type="match status" value="1"/>
</dbReference>
<feature type="compositionally biased region" description="Low complexity" evidence="3">
    <location>
        <begin position="161"/>
        <end position="173"/>
    </location>
</feature>
<organism evidence="6 7">
    <name type="scientific">Neocallimastix californiae</name>
    <dbReference type="NCBI Taxonomy" id="1754190"/>
    <lineage>
        <taxon>Eukaryota</taxon>
        <taxon>Fungi</taxon>
        <taxon>Fungi incertae sedis</taxon>
        <taxon>Chytridiomycota</taxon>
        <taxon>Chytridiomycota incertae sedis</taxon>
        <taxon>Neocallimastigomycetes</taxon>
        <taxon>Neocallimastigales</taxon>
        <taxon>Neocallimastigaceae</taxon>
        <taxon>Neocallimastix</taxon>
    </lineage>
</organism>
<dbReference type="OrthoDB" id="5340910at2759"/>
<evidence type="ECO:0000259" key="5">
    <source>
        <dbReference type="PROSITE" id="PS50002"/>
    </source>
</evidence>
<proteinExistence type="predicted"/>
<feature type="compositionally biased region" description="Polar residues" evidence="3">
    <location>
        <begin position="174"/>
        <end position="188"/>
    </location>
</feature>
<dbReference type="InterPro" id="IPR036028">
    <property type="entry name" value="SH3-like_dom_sf"/>
</dbReference>